<dbReference type="Pfam" id="PF00583">
    <property type="entry name" value="Acetyltransf_1"/>
    <property type="match status" value="1"/>
</dbReference>
<dbReference type="SUPFAM" id="SSF55729">
    <property type="entry name" value="Acyl-CoA N-acyltransferases (Nat)"/>
    <property type="match status" value="1"/>
</dbReference>
<dbReference type="InterPro" id="IPR050832">
    <property type="entry name" value="Bact_Acetyltransf"/>
</dbReference>
<sequence>MPGGIVGYVLGTADTARFAGRFREEWLPLVADKYPLVASGAGGRPANPDERMADNLHHPERMVIPALAPWPAHLHIDILPAYQRRGLGRQLIAAFLAALREAGVPAVHLGMATANVKARAFYDRVGFEVIDVPGASADATYLGLRL</sequence>
<organism evidence="4 5">
    <name type="scientific">Luedemannella flava</name>
    <dbReference type="NCBI Taxonomy" id="349316"/>
    <lineage>
        <taxon>Bacteria</taxon>
        <taxon>Bacillati</taxon>
        <taxon>Actinomycetota</taxon>
        <taxon>Actinomycetes</taxon>
        <taxon>Micromonosporales</taxon>
        <taxon>Micromonosporaceae</taxon>
        <taxon>Luedemannella</taxon>
    </lineage>
</organism>
<protein>
    <recommendedName>
        <fullName evidence="3">N-acetyltransferase domain-containing protein</fullName>
    </recommendedName>
</protein>
<dbReference type="CDD" id="cd04301">
    <property type="entry name" value="NAT_SF"/>
    <property type="match status" value="1"/>
</dbReference>
<dbReference type="PANTHER" id="PTHR43877:SF1">
    <property type="entry name" value="ACETYLTRANSFERASE"/>
    <property type="match status" value="1"/>
</dbReference>
<keyword evidence="5" id="KW-1185">Reference proteome</keyword>
<keyword evidence="1" id="KW-0808">Transferase</keyword>
<evidence type="ECO:0000256" key="2">
    <source>
        <dbReference type="ARBA" id="ARBA00023315"/>
    </source>
</evidence>
<evidence type="ECO:0000313" key="5">
    <source>
        <dbReference type="Proteomes" id="UP001500218"/>
    </source>
</evidence>
<dbReference type="PROSITE" id="PS51186">
    <property type="entry name" value="GNAT"/>
    <property type="match status" value="1"/>
</dbReference>
<dbReference type="PANTHER" id="PTHR43877">
    <property type="entry name" value="AMINOALKYLPHOSPHONATE N-ACETYLTRANSFERASE-RELATED-RELATED"/>
    <property type="match status" value="1"/>
</dbReference>
<evidence type="ECO:0000313" key="4">
    <source>
        <dbReference type="EMBL" id="GAA1807731.1"/>
    </source>
</evidence>
<dbReference type="RefSeq" id="WP_344131864.1">
    <property type="nucleotide sequence ID" value="NZ_BAAALT010000088.1"/>
</dbReference>
<feature type="domain" description="N-acetyltransferase" evidence="3">
    <location>
        <begin position="1"/>
        <end position="146"/>
    </location>
</feature>
<accession>A0ABN2M325</accession>
<evidence type="ECO:0000256" key="1">
    <source>
        <dbReference type="ARBA" id="ARBA00022679"/>
    </source>
</evidence>
<evidence type="ECO:0000259" key="3">
    <source>
        <dbReference type="PROSITE" id="PS51186"/>
    </source>
</evidence>
<keyword evidence="2" id="KW-0012">Acyltransferase</keyword>
<dbReference type="InterPro" id="IPR000182">
    <property type="entry name" value="GNAT_dom"/>
</dbReference>
<gene>
    <name evidence="4" type="ORF">GCM10009682_31950</name>
</gene>
<dbReference type="Gene3D" id="3.40.630.30">
    <property type="match status" value="1"/>
</dbReference>
<name>A0ABN2M325_9ACTN</name>
<proteinExistence type="predicted"/>
<dbReference type="Proteomes" id="UP001500218">
    <property type="component" value="Unassembled WGS sequence"/>
</dbReference>
<reference evidence="4 5" key="1">
    <citation type="journal article" date="2019" name="Int. J. Syst. Evol. Microbiol.">
        <title>The Global Catalogue of Microorganisms (GCM) 10K type strain sequencing project: providing services to taxonomists for standard genome sequencing and annotation.</title>
        <authorList>
            <consortium name="The Broad Institute Genomics Platform"/>
            <consortium name="The Broad Institute Genome Sequencing Center for Infectious Disease"/>
            <person name="Wu L."/>
            <person name="Ma J."/>
        </authorList>
    </citation>
    <scope>NUCLEOTIDE SEQUENCE [LARGE SCALE GENOMIC DNA]</scope>
    <source>
        <strain evidence="4 5">JCM 13250</strain>
    </source>
</reference>
<dbReference type="InterPro" id="IPR016181">
    <property type="entry name" value="Acyl_CoA_acyltransferase"/>
</dbReference>
<dbReference type="EMBL" id="BAAALT010000088">
    <property type="protein sequence ID" value="GAA1807731.1"/>
    <property type="molecule type" value="Genomic_DNA"/>
</dbReference>
<comment type="caution">
    <text evidence="4">The sequence shown here is derived from an EMBL/GenBank/DDBJ whole genome shotgun (WGS) entry which is preliminary data.</text>
</comment>